<dbReference type="PANTHER" id="PTHR21696:SF2">
    <property type="entry name" value="PROTEIN UNC-79 HOMOLOG"/>
    <property type="match status" value="1"/>
</dbReference>
<dbReference type="AlphaFoldDB" id="A0A914RAI6"/>
<organism evidence="1 2">
    <name type="scientific">Parascaris equorum</name>
    <name type="common">Equine roundworm</name>
    <dbReference type="NCBI Taxonomy" id="6256"/>
    <lineage>
        <taxon>Eukaryota</taxon>
        <taxon>Metazoa</taxon>
        <taxon>Ecdysozoa</taxon>
        <taxon>Nematoda</taxon>
        <taxon>Chromadorea</taxon>
        <taxon>Rhabditida</taxon>
        <taxon>Spirurina</taxon>
        <taxon>Ascaridomorpha</taxon>
        <taxon>Ascaridoidea</taxon>
        <taxon>Ascarididae</taxon>
        <taxon>Parascaris</taxon>
    </lineage>
</organism>
<reference evidence="2" key="1">
    <citation type="submission" date="2022-11" db="UniProtKB">
        <authorList>
            <consortium name="WormBaseParasite"/>
        </authorList>
    </citation>
    <scope>IDENTIFICATION</scope>
</reference>
<accession>A0A914RAI6</accession>
<name>A0A914RAI6_PAREQ</name>
<dbReference type="Proteomes" id="UP000887564">
    <property type="component" value="Unplaced"/>
</dbReference>
<protein>
    <submittedName>
        <fullName evidence="2">Uncharacterized protein</fullName>
    </submittedName>
</protein>
<evidence type="ECO:0000313" key="2">
    <source>
        <dbReference type="WBParaSite" id="PEQ_0000172001-mRNA-1"/>
    </source>
</evidence>
<sequence>LDFQSVLGLVHYKTGSDQYHSSTIALEITLKGKIASLLLQLRYIPWLMSPPSVTQAAPGAFAESVTNVRILSWLLLGALHATQPCLPVPIECSQHIADYIHFVLAGFADQSKQSVVHMSALFHAFHLCQLWTVYCEQAAVSTDDLAQKAFANVLDFWARVTPAIL</sequence>
<dbReference type="WBParaSite" id="PEQ_0000172001-mRNA-1">
    <property type="protein sequence ID" value="PEQ_0000172001-mRNA-1"/>
    <property type="gene ID" value="PEQ_0000172001"/>
</dbReference>
<keyword evidence="1" id="KW-1185">Reference proteome</keyword>
<evidence type="ECO:0000313" key="1">
    <source>
        <dbReference type="Proteomes" id="UP000887564"/>
    </source>
</evidence>
<dbReference type="InterPro" id="IPR024855">
    <property type="entry name" value="UNC79"/>
</dbReference>
<proteinExistence type="predicted"/>
<dbReference type="PANTHER" id="PTHR21696">
    <property type="entry name" value="PROTEIN UNC-79 HOMOLOG"/>
    <property type="match status" value="1"/>
</dbReference>